<reference evidence="9 10" key="1">
    <citation type="submission" date="2021-01" db="EMBL/GenBank/DDBJ databases">
        <title>Isolation and description of Catonella massiliensis sp. nov., a novel Catonella species, isolated from a stable periodontitis subject.</title>
        <authorList>
            <person name="Antezack A."/>
            <person name="Boxberger M."/>
            <person name="La Scola B."/>
            <person name="Monnet-Corti V."/>
        </authorList>
    </citation>
    <scope>NUCLEOTIDE SEQUENCE [LARGE SCALE GENOMIC DNA]</scope>
    <source>
        <strain evidence="9 10">Marseille-Q4567</strain>
    </source>
</reference>
<feature type="compositionally biased region" description="Basic and acidic residues" evidence="7">
    <location>
        <begin position="63"/>
        <end position="72"/>
    </location>
</feature>
<evidence type="ECO:0000259" key="8">
    <source>
        <dbReference type="Pfam" id="PF02108"/>
    </source>
</evidence>
<proteinExistence type="inferred from homology"/>
<dbReference type="Proteomes" id="UP000604730">
    <property type="component" value="Unassembled WGS sequence"/>
</dbReference>
<keyword evidence="6" id="KW-1006">Bacterial flagellum protein export</keyword>
<protein>
    <recommendedName>
        <fullName evidence="8">Flagellar assembly protein FliH/Type III secretion system HrpE domain-containing protein</fullName>
    </recommendedName>
</protein>
<evidence type="ECO:0000313" key="9">
    <source>
        <dbReference type="EMBL" id="MBK5896736.1"/>
    </source>
</evidence>
<comment type="function">
    <text evidence="1">Needed for flagellar regrowth and assembly.</text>
</comment>
<keyword evidence="10" id="KW-1185">Reference proteome</keyword>
<dbReference type="EMBL" id="JAEPRJ010000001">
    <property type="protein sequence ID" value="MBK5896736.1"/>
    <property type="molecule type" value="Genomic_DNA"/>
</dbReference>
<gene>
    <name evidence="9" type="ORF">JJN12_02900</name>
</gene>
<evidence type="ECO:0000256" key="3">
    <source>
        <dbReference type="ARBA" id="ARBA00022448"/>
    </source>
</evidence>
<organism evidence="9 10">
    <name type="scientific">Catonella massiliensis</name>
    <dbReference type="NCBI Taxonomy" id="2799636"/>
    <lineage>
        <taxon>Bacteria</taxon>
        <taxon>Bacillati</taxon>
        <taxon>Bacillota</taxon>
        <taxon>Clostridia</taxon>
        <taxon>Lachnospirales</taxon>
        <taxon>Lachnospiraceae</taxon>
        <taxon>Catonella</taxon>
    </lineage>
</organism>
<dbReference type="InterPro" id="IPR018035">
    <property type="entry name" value="Flagellar_FliH/T3SS_HrpE"/>
</dbReference>
<comment type="caution">
    <text evidence="9">The sequence shown here is derived from an EMBL/GenBank/DDBJ whole genome shotgun (WGS) entry which is preliminary data.</text>
</comment>
<comment type="similarity">
    <text evidence="2">Belongs to the FliH family.</text>
</comment>
<keyword evidence="5" id="KW-0653">Protein transport</keyword>
<evidence type="ECO:0000256" key="7">
    <source>
        <dbReference type="SAM" id="MobiDB-lite"/>
    </source>
</evidence>
<feature type="region of interest" description="Disordered" evidence="7">
    <location>
        <begin position="39"/>
        <end position="72"/>
    </location>
</feature>
<dbReference type="PANTHER" id="PTHR34982:SF1">
    <property type="entry name" value="FLAGELLAR ASSEMBLY PROTEIN FLIH"/>
    <property type="match status" value="1"/>
</dbReference>
<evidence type="ECO:0000256" key="4">
    <source>
        <dbReference type="ARBA" id="ARBA00022795"/>
    </source>
</evidence>
<evidence type="ECO:0000256" key="2">
    <source>
        <dbReference type="ARBA" id="ARBA00006602"/>
    </source>
</evidence>
<accession>A0ABS1IXW1</accession>
<evidence type="ECO:0000256" key="5">
    <source>
        <dbReference type="ARBA" id="ARBA00022927"/>
    </source>
</evidence>
<dbReference type="PANTHER" id="PTHR34982">
    <property type="entry name" value="YOP PROTEINS TRANSLOCATION PROTEIN L"/>
    <property type="match status" value="1"/>
</dbReference>
<sequence length="276" mass="31158">MSNIIKGSRAREEAASFVIDSNSRVGSYFSNLVKEQEEMASNEPEVRNIEPLAEVSPEIAVEEQPKLSPEEIEEEARKRAAEIIAEAEEQKKQIMNQAVKEAKIKEKSLREAASEEGYKEGQLRAKEEYENKLLEIEDEKAKLREEFEAEVERLEPIFAGLVINYVERLTGIVANEYEAVIYNMLVAAINNADSSRFYVIHVPKEQYEYVSSREGYIREIVGDRVNIEIIADPVLPLNSCKIETDSCVIDTGLDTRLTTLVNSIRLLAGGGKKKDD</sequence>
<evidence type="ECO:0000256" key="1">
    <source>
        <dbReference type="ARBA" id="ARBA00003041"/>
    </source>
</evidence>
<evidence type="ECO:0000256" key="6">
    <source>
        <dbReference type="ARBA" id="ARBA00023225"/>
    </source>
</evidence>
<dbReference type="Pfam" id="PF02108">
    <property type="entry name" value="FliH"/>
    <property type="match status" value="1"/>
</dbReference>
<dbReference type="RefSeq" id="WP_208428294.1">
    <property type="nucleotide sequence ID" value="NZ_JAEPRJ010000001.1"/>
</dbReference>
<keyword evidence="3" id="KW-0813">Transport</keyword>
<keyword evidence="4" id="KW-1005">Bacterial flagellum biogenesis</keyword>
<feature type="domain" description="Flagellar assembly protein FliH/Type III secretion system HrpE" evidence="8">
    <location>
        <begin position="140"/>
        <end position="259"/>
    </location>
</feature>
<evidence type="ECO:0000313" key="10">
    <source>
        <dbReference type="Proteomes" id="UP000604730"/>
    </source>
</evidence>
<dbReference type="InterPro" id="IPR051472">
    <property type="entry name" value="T3SS_Stator/FliH"/>
</dbReference>
<name>A0ABS1IXW1_9FIRM</name>